<dbReference type="EMBL" id="FR746099">
    <property type="protein sequence ID" value="CCC39152.1"/>
    <property type="molecule type" value="Genomic_DNA"/>
</dbReference>
<sequence>MSDDDGNSEEEKDKSRISDPIQSPIPEFDSPQPTDEDGYPTGEPVIGCSECQSALREATRETTAFLLLDALTIPIVGCSEHREEFASICGLTSDEAAQVVEYLPAGGVNCPSCQLAPRTPNHPVIPIGNGGVAILACSEHQSELVNRFQTGLATRDQLTTSLDAIR</sequence>
<accession>G0LGD2</accession>
<dbReference type="OrthoDB" id="334312at2157"/>
<evidence type="ECO:0000313" key="2">
    <source>
        <dbReference type="EMBL" id="CCC39152.1"/>
    </source>
</evidence>
<dbReference type="GeneID" id="12445808"/>
<dbReference type="RefSeq" id="WP_014555076.1">
    <property type="nucleotide sequence ID" value="NC_017459.1"/>
</dbReference>
<protein>
    <submittedName>
        <fullName evidence="2">Uncharacterized protein</fullName>
    </submittedName>
</protein>
<reference evidence="2 3" key="1">
    <citation type="journal article" date="2011" name="PLoS ONE">
        <title>Haloquadratum walsbyi: limited diversity in a global pond.</title>
        <authorList>
            <person name="Dyall-Smith M."/>
            <person name="Pfeiffer F."/>
            <person name="Klee K."/>
            <person name="Palm P."/>
            <person name="Gross K."/>
            <person name="Schuster S.C."/>
            <person name="Rampp M."/>
            <person name="Oesterhelt D."/>
        </authorList>
    </citation>
    <scope>NUCLEOTIDE SEQUENCE [LARGE SCALE GENOMIC DNA]</scope>
    <source>
        <strain evidence="3">DSM 16854 / JCM 12705 / C23</strain>
    </source>
</reference>
<dbReference type="Proteomes" id="UP000007954">
    <property type="component" value="Chromosome"/>
</dbReference>
<proteinExistence type="predicted"/>
<evidence type="ECO:0000313" key="3">
    <source>
        <dbReference type="Proteomes" id="UP000007954"/>
    </source>
</evidence>
<gene>
    <name evidence="2" type="ordered locus">Hqrw_1184</name>
</gene>
<dbReference type="HOGENOM" id="CLU_149760_0_0_2"/>
<dbReference type="KEGG" id="hwc:Hqrw_1184"/>
<evidence type="ECO:0000256" key="1">
    <source>
        <dbReference type="SAM" id="MobiDB-lite"/>
    </source>
</evidence>
<dbReference type="AlphaFoldDB" id="G0LGD2"/>
<feature type="region of interest" description="Disordered" evidence="1">
    <location>
        <begin position="1"/>
        <end position="43"/>
    </location>
</feature>
<organism evidence="2 3">
    <name type="scientific">Haloquadratum walsbyi (strain DSM 16854 / JCM 12705 / C23)</name>
    <dbReference type="NCBI Taxonomy" id="768065"/>
    <lineage>
        <taxon>Archaea</taxon>
        <taxon>Methanobacteriati</taxon>
        <taxon>Methanobacteriota</taxon>
        <taxon>Stenosarchaea group</taxon>
        <taxon>Halobacteria</taxon>
        <taxon>Halobacteriales</taxon>
        <taxon>Haloferacaceae</taxon>
        <taxon>Haloquadratum</taxon>
    </lineage>
</organism>
<name>G0LGD2_HALWC</name>